<accession>A0A8S3CR09</accession>
<dbReference type="AlphaFoldDB" id="A0A8S3CR09"/>
<dbReference type="GO" id="GO:0008745">
    <property type="term" value="F:N-acetylmuramoyl-L-alanine amidase activity"/>
    <property type="evidence" value="ECO:0007669"/>
    <property type="project" value="InterPro"/>
</dbReference>
<proteinExistence type="predicted"/>
<dbReference type="GO" id="GO:0009253">
    <property type="term" value="P:peptidoglycan catabolic process"/>
    <property type="evidence" value="ECO:0007669"/>
    <property type="project" value="InterPro"/>
</dbReference>
<gene>
    <name evidence="1" type="ORF">GIL414_LOCUS53544</name>
</gene>
<dbReference type="InterPro" id="IPR036505">
    <property type="entry name" value="Amidase/PGRP_sf"/>
</dbReference>
<reference evidence="1" key="1">
    <citation type="submission" date="2021-02" db="EMBL/GenBank/DDBJ databases">
        <authorList>
            <person name="Nowell W R."/>
        </authorList>
    </citation>
    <scope>NUCLEOTIDE SEQUENCE</scope>
</reference>
<dbReference type="Gene3D" id="3.40.80.10">
    <property type="entry name" value="Peptidoglycan recognition protein-like"/>
    <property type="match status" value="1"/>
</dbReference>
<dbReference type="EMBL" id="CAJOBJ010185836">
    <property type="protein sequence ID" value="CAF4935678.1"/>
    <property type="molecule type" value="Genomic_DNA"/>
</dbReference>
<dbReference type="SUPFAM" id="SSF55846">
    <property type="entry name" value="N-acetylmuramoyl-L-alanine amidase-like"/>
    <property type="match status" value="1"/>
</dbReference>
<dbReference type="Proteomes" id="UP000681720">
    <property type="component" value="Unassembled WGS sequence"/>
</dbReference>
<sequence length="52" mass="5607">MASPNEKASNAIRSLIDCGVKSGHVKENYYVITHRQSQRPGYTECPGDGALG</sequence>
<organism evidence="1 2">
    <name type="scientific">Rotaria magnacalcarata</name>
    <dbReference type="NCBI Taxonomy" id="392030"/>
    <lineage>
        <taxon>Eukaryota</taxon>
        <taxon>Metazoa</taxon>
        <taxon>Spiralia</taxon>
        <taxon>Gnathifera</taxon>
        <taxon>Rotifera</taxon>
        <taxon>Eurotatoria</taxon>
        <taxon>Bdelloidea</taxon>
        <taxon>Philodinida</taxon>
        <taxon>Philodinidae</taxon>
        <taxon>Rotaria</taxon>
    </lineage>
</organism>
<name>A0A8S3CR09_9BILA</name>
<protein>
    <submittedName>
        <fullName evidence="1">Uncharacterized protein</fullName>
    </submittedName>
</protein>
<comment type="caution">
    <text evidence="1">The sequence shown here is derived from an EMBL/GenBank/DDBJ whole genome shotgun (WGS) entry which is preliminary data.</text>
</comment>
<feature type="non-terminal residue" evidence="1">
    <location>
        <position position="52"/>
    </location>
</feature>
<evidence type="ECO:0000313" key="2">
    <source>
        <dbReference type="Proteomes" id="UP000681720"/>
    </source>
</evidence>
<evidence type="ECO:0000313" key="1">
    <source>
        <dbReference type="EMBL" id="CAF4935678.1"/>
    </source>
</evidence>